<dbReference type="SUPFAM" id="SSF49464">
    <property type="entry name" value="Carboxypeptidase regulatory domain-like"/>
    <property type="match status" value="1"/>
</dbReference>
<protein>
    <recommendedName>
        <fullName evidence="3">Outer membrane protein beta-barrel domain-containing protein</fullName>
    </recommendedName>
</protein>
<dbReference type="Gene3D" id="2.60.40.1120">
    <property type="entry name" value="Carboxypeptidase-like, regulatory domain"/>
    <property type="match status" value="1"/>
</dbReference>
<dbReference type="OrthoDB" id="603275at2"/>
<comment type="caution">
    <text evidence="1">The sequence shown here is derived from an EMBL/GenBank/DDBJ whole genome shotgun (WGS) entry which is preliminary data.</text>
</comment>
<dbReference type="RefSeq" id="WP_095607428.1">
    <property type="nucleotide sequence ID" value="NZ_NSKE01000011.1"/>
</dbReference>
<dbReference type="Pfam" id="PF13715">
    <property type="entry name" value="CarbopepD_reg_2"/>
    <property type="match status" value="1"/>
</dbReference>
<evidence type="ECO:0008006" key="3">
    <source>
        <dbReference type="Google" id="ProtNLM"/>
    </source>
</evidence>
<dbReference type="Proteomes" id="UP000218831">
    <property type="component" value="Unassembled WGS sequence"/>
</dbReference>
<evidence type="ECO:0000313" key="2">
    <source>
        <dbReference type="Proteomes" id="UP000218831"/>
    </source>
</evidence>
<sequence length="884" mass="99740">MRIYIIILFGAFILSGAEICQAQIFVQGTITDSLGHPIPNVNIYATGLDSTSIKAFDYSNGKGEFSLELNLRKIYLLHISSIGYGKQIIDIPAHSKADTLFKNILLKEKTQPLKELVVEEKRPSIIAKEDTTIFIAESFMRGNEESVEDILRLLPGITITPQGQIKANGKTVTKVLIGGDDLFGFNYQLLTKNFTAKAIETVSIYEEYQENAVLKNISESDETVLNLALKEEFKIDFFGTATGYYDLDQNYQADGNLVSITKNFKGYLFESANNIGDNPVGNIYRLLQSGSSLPFQSSTSLGPTGGSGSLVSTTAHRVSRLDQEQYLNNKTSFHGGAGIYNLSEDLKIKAVGYFLPANRQINQQFATIYDPSLQVPNLIQRQNTQKDINAGLGNLTATYDPSQKFNLKYEGKFNTFPETELADRVFRNEPLQTQLETDEKKWSQHLRFTRKIADRKAYRIRVRYINSSNAQTLRVNPVLSGGPFGSDSTANPLMQQTKNDGSYIGTDFKYWSRNARSLFSVRLGGEHQSNSLANRVAGQPAFTDSRDWNRYRTFSTLSYQYTIGKGWEANAEVSGNLVWNRTNLQAVIDETLFYLNPEVSVTYEPNKKNELRLQYSYKQDQPDFNTLFSAQRLTDYRSIQEGTTDFSLSPSNSFSASYQYGNWQDNFVANTFFSYVTSGQSYTTASTITPNYNFGTYRLTDNQETLLARLGLDQFMNFLQSNLAFEYNYTSASFTSFFNDTANDIQSNSHQLSTYLRTAFVGAFNSSIGAEYNFSESNNQTNNFISSSQYFSGFANTTLDLGDRWQLSTEYILYQIEDAGDYHFLNTSLQFDAIDDRLTLYLDGRNLLDQTAFETVNVGSYTQSQRRNALNPRFVLLGAKISFR</sequence>
<evidence type="ECO:0000313" key="1">
    <source>
        <dbReference type="EMBL" id="PAU93008.1"/>
    </source>
</evidence>
<dbReference type="SUPFAM" id="SSF56935">
    <property type="entry name" value="Porins"/>
    <property type="match status" value="1"/>
</dbReference>
<proteinExistence type="predicted"/>
<keyword evidence="2" id="KW-1185">Reference proteome</keyword>
<dbReference type="AlphaFoldDB" id="A0A2A2G6T8"/>
<dbReference type="EMBL" id="NSKE01000011">
    <property type="protein sequence ID" value="PAU93008.1"/>
    <property type="molecule type" value="Genomic_DNA"/>
</dbReference>
<name>A0A2A2G6T8_9BACT</name>
<dbReference type="InterPro" id="IPR008969">
    <property type="entry name" value="CarboxyPept-like_regulatory"/>
</dbReference>
<gene>
    <name evidence="1" type="ORF">CK503_13880</name>
</gene>
<organism evidence="1 2">
    <name type="scientific">Fodinibius salipaludis</name>
    <dbReference type="NCBI Taxonomy" id="2032627"/>
    <lineage>
        <taxon>Bacteria</taxon>
        <taxon>Pseudomonadati</taxon>
        <taxon>Balneolota</taxon>
        <taxon>Balneolia</taxon>
        <taxon>Balneolales</taxon>
        <taxon>Balneolaceae</taxon>
        <taxon>Fodinibius</taxon>
    </lineage>
</organism>
<reference evidence="1 2" key="1">
    <citation type="submission" date="2017-08" db="EMBL/GenBank/DDBJ databases">
        <title>Aliifodinibius alkalisoli sp. nov., isolated from saline alkaline soil.</title>
        <authorList>
            <person name="Liu D."/>
            <person name="Zhang G."/>
        </authorList>
    </citation>
    <scope>NUCLEOTIDE SEQUENCE [LARGE SCALE GENOMIC DNA]</scope>
    <source>
        <strain evidence="1 2">WN023</strain>
    </source>
</reference>
<accession>A0A2A2G6T8</accession>